<organism evidence="1 2">
    <name type="scientific">Fusarium venenatum</name>
    <dbReference type="NCBI Taxonomy" id="56646"/>
    <lineage>
        <taxon>Eukaryota</taxon>
        <taxon>Fungi</taxon>
        <taxon>Dikarya</taxon>
        <taxon>Ascomycota</taxon>
        <taxon>Pezizomycotina</taxon>
        <taxon>Sordariomycetes</taxon>
        <taxon>Hypocreomycetidae</taxon>
        <taxon>Hypocreales</taxon>
        <taxon>Nectriaceae</taxon>
        <taxon>Fusarium</taxon>
    </lineage>
</organism>
<dbReference type="EMBL" id="LN649231">
    <property type="protein sequence ID" value="CEI69620.1"/>
    <property type="molecule type" value="Genomic_DNA"/>
</dbReference>
<keyword evidence="2" id="KW-1185">Reference proteome</keyword>
<dbReference type="Proteomes" id="UP000245910">
    <property type="component" value="Chromosome III"/>
</dbReference>
<reference evidence="2" key="1">
    <citation type="submission" date="2014-10" db="EMBL/GenBank/DDBJ databases">
        <authorList>
            <person name="King R."/>
        </authorList>
    </citation>
    <scope>NUCLEOTIDE SEQUENCE [LARGE SCALE GENOMIC DNA]</scope>
    <source>
        <strain evidence="2">A3/5</strain>
    </source>
</reference>
<evidence type="ECO:0000313" key="1">
    <source>
        <dbReference type="EMBL" id="CEI69620.1"/>
    </source>
</evidence>
<proteinExistence type="predicted"/>
<name>A0A2L2U280_9HYPO</name>
<dbReference type="AlphaFoldDB" id="A0A2L2U280"/>
<protein>
    <submittedName>
        <fullName evidence="1">Uncharacterized protein</fullName>
    </submittedName>
</protein>
<sequence length="129" mass="14295">MSMCMRNKSLSSAEFGSNGAYDFVESSQSLLNKFQEIKERFTLKISFSKAKTQNKNASIFRGSQAYLACNLCRIKLSQGLALFTPASKQRCWCEDLVCEAGGCDFGGDSVDLSRDLSGSRWESVFSNIN</sequence>
<evidence type="ECO:0000313" key="2">
    <source>
        <dbReference type="Proteomes" id="UP000245910"/>
    </source>
</evidence>
<accession>A0A2L2U280</accession>